<comment type="caution">
    <text evidence="2">The sequence shown here is derived from an EMBL/GenBank/DDBJ whole genome shotgun (WGS) entry which is preliminary data.</text>
</comment>
<reference evidence="2 3" key="1">
    <citation type="submission" date="2021-08" db="EMBL/GenBank/DDBJ databases">
        <title>Comparative Genomics Analysis of the Genus Qipengyuania Reveals Extensive Genetic Diversity and Metabolic Versatility, Including the Description of Fifteen Novel Species.</title>
        <authorList>
            <person name="Liu Y."/>
        </authorList>
    </citation>
    <scope>NUCLEOTIDE SEQUENCE [LARGE SCALE GENOMIC DNA]</scope>
    <source>
        <strain evidence="2 3">1NDH17</strain>
    </source>
</reference>
<evidence type="ECO:0000313" key="3">
    <source>
        <dbReference type="Proteomes" id="UP000783253"/>
    </source>
</evidence>
<dbReference type="RefSeq" id="WP_221572403.1">
    <property type="nucleotide sequence ID" value="NZ_JAIGNK010000001.1"/>
</dbReference>
<name>A0ABS7IUI4_9SPHN</name>
<accession>A0ABS7IUI4</accession>
<evidence type="ECO:0000313" key="2">
    <source>
        <dbReference type="EMBL" id="MBX7457052.1"/>
    </source>
</evidence>
<sequence>MRKTLMTAFTLAAFSSAANADYRSSVDEDGCWDARDSYGANCMTLVDAHRENGRAEVTYKNKCSQRIYARICLTRVGKADSCGQSSMRPGQEFTWYTHSSAGQQSARSIGSTSTSNDWVCTGKVRGWRN</sequence>
<proteinExistence type="predicted"/>
<keyword evidence="3" id="KW-1185">Reference proteome</keyword>
<dbReference type="EMBL" id="JAIGNK010000001">
    <property type="protein sequence ID" value="MBX7457052.1"/>
    <property type="molecule type" value="Genomic_DNA"/>
</dbReference>
<evidence type="ECO:0008006" key="4">
    <source>
        <dbReference type="Google" id="ProtNLM"/>
    </source>
</evidence>
<evidence type="ECO:0000256" key="1">
    <source>
        <dbReference type="SAM" id="SignalP"/>
    </source>
</evidence>
<organism evidence="2 3">
    <name type="scientific">Qipengyuania polymorpha</name>
    <dbReference type="NCBI Taxonomy" id="2867234"/>
    <lineage>
        <taxon>Bacteria</taxon>
        <taxon>Pseudomonadati</taxon>
        <taxon>Pseudomonadota</taxon>
        <taxon>Alphaproteobacteria</taxon>
        <taxon>Sphingomonadales</taxon>
        <taxon>Erythrobacteraceae</taxon>
        <taxon>Qipengyuania</taxon>
    </lineage>
</organism>
<dbReference type="Proteomes" id="UP000783253">
    <property type="component" value="Unassembled WGS sequence"/>
</dbReference>
<feature type="chain" id="PRO_5045993826" description="DUF3011 domain-containing protein" evidence="1">
    <location>
        <begin position="21"/>
        <end position="129"/>
    </location>
</feature>
<feature type="signal peptide" evidence="1">
    <location>
        <begin position="1"/>
        <end position="20"/>
    </location>
</feature>
<protein>
    <recommendedName>
        <fullName evidence="4">DUF3011 domain-containing protein</fullName>
    </recommendedName>
</protein>
<keyword evidence="1" id="KW-0732">Signal</keyword>
<gene>
    <name evidence="2" type="ORF">K3152_02225</name>
</gene>